<evidence type="ECO:0000256" key="2">
    <source>
        <dbReference type="ARBA" id="ARBA00022448"/>
    </source>
</evidence>
<feature type="transmembrane region" description="Helical" evidence="7">
    <location>
        <begin position="655"/>
        <end position="679"/>
    </location>
</feature>
<dbReference type="PANTHER" id="PTHR23502">
    <property type="entry name" value="MAJOR FACILITATOR SUPERFAMILY"/>
    <property type="match status" value="1"/>
</dbReference>
<feature type="transmembrane region" description="Helical" evidence="7">
    <location>
        <begin position="194"/>
        <end position="215"/>
    </location>
</feature>
<evidence type="ECO:0000313" key="9">
    <source>
        <dbReference type="EMBL" id="KEZ39193.1"/>
    </source>
</evidence>
<keyword evidence="2" id="KW-0813">Transport</keyword>
<dbReference type="KEGG" id="sapo:SAPIO_CDS9851"/>
<evidence type="ECO:0000259" key="8">
    <source>
        <dbReference type="PROSITE" id="PS50850"/>
    </source>
</evidence>
<feature type="domain" description="Major facilitator superfamily (MFS) profile" evidence="8">
    <location>
        <begin position="128"/>
        <end position="764"/>
    </location>
</feature>
<dbReference type="AlphaFoldDB" id="A0A084FVT1"/>
<dbReference type="OrthoDB" id="4500315at2759"/>
<dbReference type="HOGENOM" id="CLU_008455_13_0_1"/>
<feature type="transmembrane region" description="Helical" evidence="7">
    <location>
        <begin position="227"/>
        <end position="246"/>
    </location>
</feature>
<dbReference type="EMBL" id="JOWA01000154">
    <property type="protein sequence ID" value="KEZ39193.1"/>
    <property type="molecule type" value="Genomic_DNA"/>
</dbReference>
<comment type="subcellular location">
    <subcellularLocation>
        <location evidence="1">Membrane</location>
        <topology evidence="1">Multi-pass membrane protein</topology>
    </subcellularLocation>
</comment>
<dbReference type="Proteomes" id="UP000028545">
    <property type="component" value="Unassembled WGS sequence"/>
</dbReference>
<dbReference type="PROSITE" id="PS50850">
    <property type="entry name" value="MFS"/>
    <property type="match status" value="1"/>
</dbReference>
<dbReference type="Gene3D" id="1.20.1720.10">
    <property type="entry name" value="Multidrug resistance protein D"/>
    <property type="match status" value="1"/>
</dbReference>
<feature type="region of interest" description="Disordered" evidence="6">
    <location>
        <begin position="400"/>
        <end position="504"/>
    </location>
</feature>
<dbReference type="GeneID" id="27728923"/>
<feature type="transmembrane region" description="Helical" evidence="7">
    <location>
        <begin position="282"/>
        <end position="302"/>
    </location>
</feature>
<feature type="compositionally biased region" description="Polar residues" evidence="6">
    <location>
        <begin position="63"/>
        <end position="74"/>
    </location>
</feature>
<protein>
    <submittedName>
        <fullName evidence="9">MFS1 family protein</fullName>
    </submittedName>
</protein>
<dbReference type="GO" id="GO:0022857">
    <property type="term" value="F:transmembrane transporter activity"/>
    <property type="evidence" value="ECO:0007669"/>
    <property type="project" value="InterPro"/>
</dbReference>
<comment type="caution">
    <text evidence="9">The sequence shown here is derived from an EMBL/GenBank/DDBJ whole genome shotgun (WGS) entry which is preliminary data.</text>
</comment>
<feature type="compositionally biased region" description="Basic and acidic residues" evidence="6">
    <location>
        <begin position="411"/>
        <end position="429"/>
    </location>
</feature>
<sequence length="764" mass="84644">MDFFKRRGRRTPEDAKEVSPGGPPKWSMGVLNDKHTVEVPGSVLLLAKDRNEPLGLHHAPARTSHSSLPTSQPFSRPETPRPASSVSRAPRPVDTVKKTQDGKIILEPQPEDSANDPLNWPTWRRDAALLSLGFYCMVGGGMTPILAAGFADVGHDYGVEVEEVALTTGLYMMGLGVGSVIASPTAILFGKRPVYLVSAFIFIASCVWCALSPSFESLVVARIFQGIAVSPVECLPSATIAEIFFLHERAFRIGIYTLLLLGGKNLVPLVSALVIQNLGWRWVFWVVAIIAAFWVFMLFFFVPETFWDRTPVPKSQAPSRRPSFIRRLSSRFGEHHHHPPLVEPTFDPVVEKEIPSSQSPAPERPTSPRVEFVENSIPTSHDLSAPESSHRHRPQVNFAVGESNSDSNRTSGEHEKPKQPLDSEIEKTPQSETASALPPSHDLSIERDSRLKAPTPGDLRSKSPAISALSGSEVRESTRASTSATPDLEKLPTPNRGRTAVPYTSTLRDQPARTFVQQLKPYYGRLSDDSWLKVMIRPFILLSYPAILWSSAVYSCSIGWLIVISESMAMIYQDRNSYNFDALQTGLVYLSPFVGGLLGTAVAGKVSDIIVKAMARRNGGLYEPEFRLVMAIPILITTVIGLMGFGWSAQERDHWIVPTIFFGIISFGCSLGSTTSITFCVDSYRQYAGEALVTLNFCKNVLHGLVFSLFFTHWLSSDGSRMVYIWTGIIQLIIMLTTIPLFIYGKRLRMWTVRKNIVEKVLKS</sequence>
<feature type="region of interest" description="Disordered" evidence="6">
    <location>
        <begin position="50"/>
        <end position="118"/>
    </location>
</feature>
<feature type="region of interest" description="Disordered" evidence="6">
    <location>
        <begin position="1"/>
        <end position="33"/>
    </location>
</feature>
<feature type="transmembrane region" description="Helical" evidence="7">
    <location>
        <begin position="170"/>
        <end position="189"/>
    </location>
</feature>
<evidence type="ECO:0000256" key="3">
    <source>
        <dbReference type="ARBA" id="ARBA00022692"/>
    </source>
</evidence>
<evidence type="ECO:0000256" key="6">
    <source>
        <dbReference type="SAM" id="MobiDB-lite"/>
    </source>
</evidence>
<dbReference type="RefSeq" id="XP_016638992.1">
    <property type="nucleotide sequence ID" value="XM_016791148.1"/>
</dbReference>
<dbReference type="FunFam" id="1.20.1250.20:FF:000396">
    <property type="entry name" value="MFS general substrate transporter"/>
    <property type="match status" value="1"/>
</dbReference>
<dbReference type="GO" id="GO:0005886">
    <property type="term" value="C:plasma membrane"/>
    <property type="evidence" value="ECO:0007669"/>
    <property type="project" value="TreeGrafter"/>
</dbReference>
<feature type="transmembrane region" description="Helical" evidence="7">
    <location>
        <begin position="691"/>
        <end position="711"/>
    </location>
</feature>
<dbReference type="Gene3D" id="1.20.1250.20">
    <property type="entry name" value="MFS general substrate transporter like domains"/>
    <property type="match status" value="1"/>
</dbReference>
<dbReference type="InterPro" id="IPR020846">
    <property type="entry name" value="MFS_dom"/>
</dbReference>
<gene>
    <name evidence="9" type="ORF">SAPIO_CDS9851</name>
</gene>
<name>A0A084FVT1_PSEDA</name>
<dbReference type="InterPro" id="IPR011701">
    <property type="entry name" value="MFS"/>
</dbReference>
<dbReference type="SUPFAM" id="SSF103473">
    <property type="entry name" value="MFS general substrate transporter"/>
    <property type="match status" value="1"/>
</dbReference>
<dbReference type="VEuPathDB" id="FungiDB:SAPIO_CDS9851"/>
<organism evidence="9 10">
    <name type="scientific">Pseudallescheria apiosperma</name>
    <name type="common">Scedosporium apiospermum</name>
    <dbReference type="NCBI Taxonomy" id="563466"/>
    <lineage>
        <taxon>Eukaryota</taxon>
        <taxon>Fungi</taxon>
        <taxon>Dikarya</taxon>
        <taxon>Ascomycota</taxon>
        <taxon>Pezizomycotina</taxon>
        <taxon>Sordariomycetes</taxon>
        <taxon>Hypocreomycetidae</taxon>
        <taxon>Microascales</taxon>
        <taxon>Microascaceae</taxon>
        <taxon>Scedosporium</taxon>
    </lineage>
</organism>
<feature type="transmembrane region" description="Helical" evidence="7">
    <location>
        <begin position="723"/>
        <end position="745"/>
    </location>
</feature>
<keyword evidence="5 7" id="KW-0472">Membrane</keyword>
<dbReference type="InterPro" id="IPR036259">
    <property type="entry name" value="MFS_trans_sf"/>
</dbReference>
<accession>A0A084FVT1</accession>
<dbReference type="FunFam" id="1.20.1720.10:FF:000009">
    <property type="entry name" value="MFS multidrug transporter"/>
    <property type="match status" value="1"/>
</dbReference>
<evidence type="ECO:0000256" key="4">
    <source>
        <dbReference type="ARBA" id="ARBA00022989"/>
    </source>
</evidence>
<evidence type="ECO:0000256" key="5">
    <source>
        <dbReference type="ARBA" id="ARBA00023136"/>
    </source>
</evidence>
<feature type="transmembrane region" description="Helical" evidence="7">
    <location>
        <begin position="253"/>
        <end position="276"/>
    </location>
</feature>
<keyword evidence="4 7" id="KW-1133">Transmembrane helix</keyword>
<keyword evidence="10" id="KW-1185">Reference proteome</keyword>
<proteinExistence type="predicted"/>
<evidence type="ECO:0000313" key="10">
    <source>
        <dbReference type="Proteomes" id="UP000028545"/>
    </source>
</evidence>
<evidence type="ECO:0000256" key="7">
    <source>
        <dbReference type="SAM" id="Phobius"/>
    </source>
</evidence>
<feature type="transmembrane region" description="Helical" evidence="7">
    <location>
        <begin position="539"/>
        <end position="563"/>
    </location>
</feature>
<dbReference type="OMA" id="SHWMVDE"/>
<evidence type="ECO:0000256" key="1">
    <source>
        <dbReference type="ARBA" id="ARBA00004141"/>
    </source>
</evidence>
<dbReference type="PANTHER" id="PTHR23502:SF4">
    <property type="entry name" value="MAJOR FACILITATOR SUPERFAMILY (MFS) PROFILE DOMAIN-CONTAINING PROTEIN-RELATED"/>
    <property type="match status" value="1"/>
</dbReference>
<keyword evidence="3 7" id="KW-0812">Transmembrane</keyword>
<dbReference type="Pfam" id="PF07690">
    <property type="entry name" value="MFS_1"/>
    <property type="match status" value="2"/>
</dbReference>
<feature type="transmembrane region" description="Helical" evidence="7">
    <location>
        <begin position="127"/>
        <end position="150"/>
    </location>
</feature>
<feature type="transmembrane region" description="Helical" evidence="7">
    <location>
        <begin position="628"/>
        <end position="649"/>
    </location>
</feature>
<reference evidence="9 10" key="1">
    <citation type="journal article" date="2014" name="Genome Announc.">
        <title>Draft genome sequence of the pathogenic fungus Scedosporium apiospermum.</title>
        <authorList>
            <person name="Vandeputte P."/>
            <person name="Ghamrawi S."/>
            <person name="Rechenmann M."/>
            <person name="Iltis A."/>
            <person name="Giraud S."/>
            <person name="Fleury M."/>
            <person name="Thornton C."/>
            <person name="Delhaes L."/>
            <person name="Meyer W."/>
            <person name="Papon N."/>
            <person name="Bouchara J.P."/>
        </authorList>
    </citation>
    <scope>NUCLEOTIDE SEQUENCE [LARGE SCALE GENOMIC DNA]</scope>
    <source>
        <strain evidence="9 10">IHEM 14462</strain>
    </source>
</reference>
<feature type="transmembrane region" description="Helical" evidence="7">
    <location>
        <begin position="583"/>
        <end position="607"/>
    </location>
</feature>